<evidence type="ECO:0000259" key="3">
    <source>
        <dbReference type="PROSITE" id="PS51168"/>
    </source>
</evidence>
<dbReference type="RefSeq" id="WP_187714867.1">
    <property type="nucleotide sequence ID" value="NZ_CP060780.1"/>
</dbReference>
<dbReference type="Proteomes" id="UP000516134">
    <property type="component" value="Chromosome"/>
</dbReference>
<evidence type="ECO:0000313" key="5">
    <source>
        <dbReference type="Proteomes" id="UP000516134"/>
    </source>
</evidence>
<dbReference type="EC" id="5.4.99.5" evidence="1"/>
<proteinExistence type="predicted"/>
<dbReference type="SMART" id="SM00830">
    <property type="entry name" value="CM_2"/>
    <property type="match status" value="1"/>
</dbReference>
<dbReference type="EMBL" id="CP060780">
    <property type="protein sequence ID" value="QNP43437.1"/>
    <property type="molecule type" value="Genomic_DNA"/>
</dbReference>
<dbReference type="InterPro" id="IPR036979">
    <property type="entry name" value="CM_dom_sf"/>
</dbReference>
<evidence type="ECO:0000313" key="4">
    <source>
        <dbReference type="EMBL" id="QNP43437.1"/>
    </source>
</evidence>
<dbReference type="InterPro" id="IPR036263">
    <property type="entry name" value="Chorismate_II_sf"/>
</dbReference>
<gene>
    <name evidence="4" type="ORF">H9L15_00970</name>
</gene>
<sequence>MTQEQLQDLAALRGNLDRIDDQILDLIEQRLAASADIAARKDAEGDRHLKIRPKRQVQILDRLKDRSDRAAPMLIEQVWREIMAHSLQAQAMTDLVLARPTIRNCWRRAFAPISARRHRFAGRRARHTPFVRRSQAKRSPSSRNPSRRPRASSGSLTYSSRKMAEMSLLRWVAYPPRMSRFRQNRRRRPKLINRNPIGRPGPGDRVRPSS</sequence>
<feature type="compositionally biased region" description="Basic residues" evidence="2">
    <location>
        <begin position="121"/>
        <end position="136"/>
    </location>
</feature>
<dbReference type="PROSITE" id="PS51168">
    <property type="entry name" value="CHORISMATE_MUT_2"/>
    <property type="match status" value="1"/>
</dbReference>
<keyword evidence="5" id="KW-1185">Reference proteome</keyword>
<feature type="region of interest" description="Disordered" evidence="2">
    <location>
        <begin position="181"/>
        <end position="210"/>
    </location>
</feature>
<dbReference type="SUPFAM" id="SSF48600">
    <property type="entry name" value="Chorismate mutase II"/>
    <property type="match status" value="1"/>
</dbReference>
<reference evidence="4 5" key="1">
    <citation type="submission" date="2020-08" db="EMBL/GenBank/DDBJ databases">
        <title>Genome sequence of Sphingomonas daechungensis KACC 18115T.</title>
        <authorList>
            <person name="Hyun D.-W."/>
            <person name="Bae J.-W."/>
        </authorList>
    </citation>
    <scope>NUCLEOTIDE SEQUENCE [LARGE SCALE GENOMIC DNA]</scope>
    <source>
        <strain evidence="4 5">KACC 18115</strain>
    </source>
</reference>
<name>A0ABX6T3F7_9SPHN</name>
<feature type="region of interest" description="Disordered" evidence="2">
    <location>
        <begin position="121"/>
        <end position="159"/>
    </location>
</feature>
<dbReference type="Pfam" id="PF01817">
    <property type="entry name" value="CM_2"/>
    <property type="match status" value="1"/>
</dbReference>
<dbReference type="Gene3D" id="1.20.59.10">
    <property type="entry name" value="Chorismate mutase"/>
    <property type="match status" value="1"/>
</dbReference>
<feature type="compositionally biased region" description="Basic residues" evidence="2">
    <location>
        <begin position="181"/>
        <end position="191"/>
    </location>
</feature>
<organism evidence="4 5">
    <name type="scientific">Sphingomonas daechungensis</name>
    <dbReference type="NCBI Taxonomy" id="1176646"/>
    <lineage>
        <taxon>Bacteria</taxon>
        <taxon>Pseudomonadati</taxon>
        <taxon>Pseudomonadota</taxon>
        <taxon>Alphaproteobacteria</taxon>
        <taxon>Sphingomonadales</taxon>
        <taxon>Sphingomonadaceae</taxon>
        <taxon>Sphingomonas</taxon>
    </lineage>
</organism>
<protein>
    <recommendedName>
        <fullName evidence="1">chorismate mutase</fullName>
        <ecNumber evidence="1">5.4.99.5</ecNumber>
    </recommendedName>
</protein>
<dbReference type="InterPro" id="IPR002701">
    <property type="entry name" value="CM_II_prokaryot"/>
</dbReference>
<evidence type="ECO:0000256" key="1">
    <source>
        <dbReference type="ARBA" id="ARBA00012404"/>
    </source>
</evidence>
<evidence type="ECO:0000256" key="2">
    <source>
        <dbReference type="SAM" id="MobiDB-lite"/>
    </source>
</evidence>
<feature type="domain" description="Chorismate mutase" evidence="3">
    <location>
        <begin position="3"/>
        <end position="94"/>
    </location>
</feature>
<accession>A0ABX6T3F7</accession>